<accession>A0AAJ1D192</accession>
<name>A0AAJ1D192_PANAN</name>
<evidence type="ECO:0000313" key="2">
    <source>
        <dbReference type="Proteomes" id="UP001208888"/>
    </source>
</evidence>
<dbReference type="EMBL" id="JANFVX010000014">
    <property type="protein sequence ID" value="MCW0345400.1"/>
    <property type="molecule type" value="Genomic_DNA"/>
</dbReference>
<gene>
    <name evidence="1" type="ORF">NB703_003493</name>
</gene>
<sequence>MTNPADTRTSDNFTQSSLRERLFRYEFVECHVLICFLDMCCCERLGQSELFYIRSKIRECLWSHDEGSAWFDDLRLMESEVSRLLAIQHKKHQAGGLQDSVSFGCSCPWRNCSA</sequence>
<dbReference type="AlphaFoldDB" id="A0AAJ1D192"/>
<organism evidence="1 2">
    <name type="scientific">Pantoea ananas</name>
    <name type="common">Erwinia uredovora</name>
    <dbReference type="NCBI Taxonomy" id="553"/>
    <lineage>
        <taxon>Bacteria</taxon>
        <taxon>Pseudomonadati</taxon>
        <taxon>Pseudomonadota</taxon>
        <taxon>Gammaproteobacteria</taxon>
        <taxon>Enterobacterales</taxon>
        <taxon>Erwiniaceae</taxon>
        <taxon>Pantoea</taxon>
    </lineage>
</organism>
<comment type="caution">
    <text evidence="1">The sequence shown here is derived from an EMBL/GenBank/DDBJ whole genome shotgun (WGS) entry which is preliminary data.</text>
</comment>
<proteinExistence type="predicted"/>
<evidence type="ECO:0000313" key="1">
    <source>
        <dbReference type="EMBL" id="MCW0345400.1"/>
    </source>
</evidence>
<dbReference type="Proteomes" id="UP001208888">
    <property type="component" value="Unassembled WGS sequence"/>
</dbReference>
<protein>
    <submittedName>
        <fullName evidence="1">Uncharacterized protein</fullName>
    </submittedName>
</protein>
<dbReference type="RefSeq" id="WP_033778078.1">
    <property type="nucleotide sequence ID" value="NZ_CP060818.1"/>
</dbReference>
<reference evidence="1" key="1">
    <citation type="submission" date="2022-06" db="EMBL/GenBank/DDBJ databases">
        <title>Dynamics of rice microbiomes reveals core vertical transmitted seed endophytes.</title>
        <authorList>
            <person name="Liao K."/>
            <person name="Zhang X."/>
        </authorList>
    </citation>
    <scope>NUCLEOTIDE SEQUENCE</scope>
    <source>
        <strain evidence="1">JT1-17</strain>
    </source>
</reference>